<dbReference type="Proteomes" id="UP001175227">
    <property type="component" value="Unassembled WGS sequence"/>
</dbReference>
<name>A0AA39NIY8_9AGAR</name>
<evidence type="ECO:0000313" key="3">
    <source>
        <dbReference type="Proteomes" id="UP001175227"/>
    </source>
</evidence>
<comment type="caution">
    <text evidence="2">The sequence shown here is derived from an EMBL/GenBank/DDBJ whole genome shotgun (WGS) entry which is preliminary data.</text>
</comment>
<keyword evidence="3" id="KW-1185">Reference proteome</keyword>
<sequence>MDHWEQPVSEIRTWTYTLVSTIVYTNDLPLIATLQIEHYGLDGVHGLINRALEGSLDEDIVQLLACQRQVLEDHAAVSDRVRAWRNNIAVVPNHSPPIHPFDAHRRVFSFFNDEQYAPGEAPEDAPTPRAVIHGYDRWFLLTLLGKFRYDDRKASEGRNILWRLVPHDSSTEPDDCEDFLRSKRDDRAQNHRASRDEPTNDIYNNISSAGPSGLTGTTPSQSYPPSPPH</sequence>
<feature type="compositionally biased region" description="Polar residues" evidence="1">
    <location>
        <begin position="201"/>
        <end position="218"/>
    </location>
</feature>
<organism evidence="2 3">
    <name type="scientific">Armillaria novae-zelandiae</name>
    <dbReference type="NCBI Taxonomy" id="153914"/>
    <lineage>
        <taxon>Eukaryota</taxon>
        <taxon>Fungi</taxon>
        <taxon>Dikarya</taxon>
        <taxon>Basidiomycota</taxon>
        <taxon>Agaricomycotina</taxon>
        <taxon>Agaricomycetes</taxon>
        <taxon>Agaricomycetidae</taxon>
        <taxon>Agaricales</taxon>
        <taxon>Marasmiineae</taxon>
        <taxon>Physalacriaceae</taxon>
        <taxon>Armillaria</taxon>
    </lineage>
</organism>
<evidence type="ECO:0000256" key="1">
    <source>
        <dbReference type="SAM" id="MobiDB-lite"/>
    </source>
</evidence>
<evidence type="ECO:0000313" key="2">
    <source>
        <dbReference type="EMBL" id="KAK0466518.1"/>
    </source>
</evidence>
<dbReference type="AlphaFoldDB" id="A0AA39NIY8"/>
<proteinExistence type="predicted"/>
<protein>
    <submittedName>
        <fullName evidence="2">Uncharacterized protein</fullName>
    </submittedName>
</protein>
<gene>
    <name evidence="2" type="ORF">IW261DRAFT_1116666</name>
</gene>
<reference evidence="2" key="1">
    <citation type="submission" date="2023-06" db="EMBL/GenBank/DDBJ databases">
        <authorList>
            <consortium name="Lawrence Berkeley National Laboratory"/>
            <person name="Ahrendt S."/>
            <person name="Sahu N."/>
            <person name="Indic B."/>
            <person name="Wong-Bajracharya J."/>
            <person name="Merenyi Z."/>
            <person name="Ke H.-M."/>
            <person name="Monk M."/>
            <person name="Kocsube S."/>
            <person name="Drula E."/>
            <person name="Lipzen A."/>
            <person name="Balint B."/>
            <person name="Henrissat B."/>
            <person name="Andreopoulos B."/>
            <person name="Martin F.M."/>
            <person name="Harder C.B."/>
            <person name="Rigling D."/>
            <person name="Ford K.L."/>
            <person name="Foster G.D."/>
            <person name="Pangilinan J."/>
            <person name="Papanicolaou A."/>
            <person name="Barry K."/>
            <person name="LaButti K."/>
            <person name="Viragh M."/>
            <person name="Koriabine M."/>
            <person name="Yan M."/>
            <person name="Riley R."/>
            <person name="Champramary S."/>
            <person name="Plett K.L."/>
            <person name="Tsai I.J."/>
            <person name="Slot J."/>
            <person name="Sipos G."/>
            <person name="Plett J."/>
            <person name="Nagy L.G."/>
            <person name="Grigoriev I.V."/>
        </authorList>
    </citation>
    <scope>NUCLEOTIDE SEQUENCE</scope>
    <source>
        <strain evidence="2">ICMP 16352</strain>
    </source>
</reference>
<feature type="region of interest" description="Disordered" evidence="1">
    <location>
        <begin position="167"/>
        <end position="229"/>
    </location>
</feature>
<feature type="compositionally biased region" description="Basic and acidic residues" evidence="1">
    <location>
        <begin position="178"/>
        <end position="198"/>
    </location>
</feature>
<accession>A0AA39NIY8</accession>
<dbReference type="EMBL" id="JAUEPR010000084">
    <property type="protein sequence ID" value="KAK0466518.1"/>
    <property type="molecule type" value="Genomic_DNA"/>
</dbReference>